<feature type="domain" description="Phosphatidic acid phosphatase type 2/haloperoxidase" evidence="2">
    <location>
        <begin position="103"/>
        <end position="229"/>
    </location>
</feature>
<keyword evidence="1" id="KW-1133">Transmembrane helix</keyword>
<dbReference type="EMBL" id="JBBDHC010000002">
    <property type="protein sequence ID" value="MEJ1248503.1"/>
    <property type="molecule type" value="Genomic_DNA"/>
</dbReference>
<keyword evidence="1" id="KW-0472">Membrane</keyword>
<dbReference type="AlphaFoldDB" id="A0AAW9R2P7"/>
<keyword evidence="4" id="KW-1185">Reference proteome</keyword>
<evidence type="ECO:0000313" key="3">
    <source>
        <dbReference type="EMBL" id="MEJ1248503.1"/>
    </source>
</evidence>
<name>A0AAW9R2P7_9GAMM</name>
<organism evidence="3 4">
    <name type="scientific">Denitratimonas tolerans</name>
    <dbReference type="NCBI Taxonomy" id="1338420"/>
    <lineage>
        <taxon>Bacteria</taxon>
        <taxon>Pseudomonadati</taxon>
        <taxon>Pseudomonadota</taxon>
        <taxon>Gammaproteobacteria</taxon>
        <taxon>Lysobacterales</taxon>
        <taxon>Lysobacteraceae</taxon>
        <taxon>Denitratimonas</taxon>
    </lineage>
</organism>
<dbReference type="Proteomes" id="UP001364472">
    <property type="component" value="Unassembled WGS sequence"/>
</dbReference>
<dbReference type="InterPro" id="IPR000326">
    <property type="entry name" value="PAP2/HPO"/>
</dbReference>
<keyword evidence="1" id="KW-0812">Transmembrane</keyword>
<feature type="transmembrane region" description="Helical" evidence="1">
    <location>
        <begin position="158"/>
        <end position="176"/>
    </location>
</feature>
<dbReference type="Pfam" id="PF01569">
    <property type="entry name" value="PAP2"/>
    <property type="match status" value="1"/>
</dbReference>
<proteinExistence type="predicted"/>
<feature type="transmembrane region" description="Helical" evidence="1">
    <location>
        <begin position="183"/>
        <end position="201"/>
    </location>
</feature>
<dbReference type="SUPFAM" id="SSF48317">
    <property type="entry name" value="Acid phosphatase/Vanadium-dependent haloperoxidase"/>
    <property type="match status" value="1"/>
</dbReference>
<dbReference type="Gene3D" id="1.20.144.10">
    <property type="entry name" value="Phosphatidic acid phosphatase type 2/haloperoxidase"/>
    <property type="match status" value="1"/>
</dbReference>
<gene>
    <name evidence="3" type="ORF">WB794_02255</name>
</gene>
<protein>
    <submittedName>
        <fullName evidence="3">Phosphatase PAP2 family protein</fullName>
    </submittedName>
</protein>
<dbReference type="CDD" id="cd03396">
    <property type="entry name" value="PAP2_like_6"/>
    <property type="match status" value="1"/>
</dbReference>
<evidence type="ECO:0000259" key="2">
    <source>
        <dbReference type="Pfam" id="PF01569"/>
    </source>
</evidence>
<comment type="caution">
    <text evidence="3">The sequence shown here is derived from an EMBL/GenBank/DDBJ whole genome shotgun (WGS) entry which is preliminary data.</text>
</comment>
<accession>A0AAW9R2P7</accession>
<feature type="transmembrane region" description="Helical" evidence="1">
    <location>
        <begin position="207"/>
        <end position="226"/>
    </location>
</feature>
<sequence length="250" mass="26808">MPASDRHLDPVLLAGWKAGAAVLLFAALLAGLLQYAGGDLWLADRIYRWQGGQWALRDTWLFSTVLHRGGHHLSVVAWLAVVAAWAASGRCKIVPAHWRRPLGYLAVTVLASTLLVGLIKRCSGVDCPWDLLRYGGTHAYLAPFSPASLGQPGACFPAGHASAGYAWVAAGFALAANPRRARLAWALAIAAGLVFGISQQIRGAHFLSHDIWTAALCWLVAARLFMLWRRRDPEAPVGTPVRPGNARGGA</sequence>
<feature type="transmembrane region" description="Helical" evidence="1">
    <location>
        <begin position="12"/>
        <end position="35"/>
    </location>
</feature>
<dbReference type="RefSeq" id="WP_337334217.1">
    <property type="nucleotide sequence ID" value="NZ_JBBDHC010000002.1"/>
</dbReference>
<dbReference type="InterPro" id="IPR036938">
    <property type="entry name" value="PAP2/HPO_sf"/>
</dbReference>
<evidence type="ECO:0000256" key="1">
    <source>
        <dbReference type="SAM" id="Phobius"/>
    </source>
</evidence>
<reference evidence="3 4" key="1">
    <citation type="journal article" date="2016" name="Antonie Van Leeuwenhoek">
        <title>Denitratimonas tolerans gen. nov., sp. nov., a denitrifying bacterium isolated from a bioreactor for tannery wastewater treatment.</title>
        <authorList>
            <person name="Han S.I."/>
            <person name="Kim J.O."/>
            <person name="Lee Y.R."/>
            <person name="Ekpeghere K.I."/>
            <person name="Koh S.C."/>
            <person name="Whang K.S."/>
        </authorList>
    </citation>
    <scope>NUCLEOTIDE SEQUENCE [LARGE SCALE GENOMIC DNA]</scope>
    <source>
        <strain evidence="3 4">KACC 17565</strain>
    </source>
</reference>
<feature type="transmembrane region" description="Helical" evidence="1">
    <location>
        <begin position="101"/>
        <end position="119"/>
    </location>
</feature>
<evidence type="ECO:0000313" key="4">
    <source>
        <dbReference type="Proteomes" id="UP001364472"/>
    </source>
</evidence>
<feature type="transmembrane region" description="Helical" evidence="1">
    <location>
        <begin position="70"/>
        <end position="89"/>
    </location>
</feature>